<dbReference type="EMBL" id="CP005587">
    <property type="protein sequence ID" value="AGK58462.1"/>
    <property type="molecule type" value="Genomic_DNA"/>
</dbReference>
<keyword evidence="3" id="KW-1185">Reference proteome</keyword>
<feature type="transmembrane region" description="Helical" evidence="1">
    <location>
        <begin position="135"/>
        <end position="153"/>
    </location>
</feature>
<name>N0B8A4_9HYPH</name>
<evidence type="ECO:0000313" key="3">
    <source>
        <dbReference type="Proteomes" id="UP000005952"/>
    </source>
</evidence>
<dbReference type="Proteomes" id="UP000005952">
    <property type="component" value="Chromosome"/>
</dbReference>
<dbReference type="STRING" id="670307.HYPDE_33948"/>
<dbReference type="AlphaFoldDB" id="N0B8A4"/>
<keyword evidence="1" id="KW-0812">Transmembrane</keyword>
<keyword evidence="1" id="KW-1133">Transmembrane helix</keyword>
<dbReference type="RefSeq" id="WP_015598485.1">
    <property type="nucleotide sequence ID" value="NC_021172.1"/>
</dbReference>
<dbReference type="OrthoDB" id="7933614at2"/>
<organism evidence="2 3">
    <name type="scientific">Hyphomicrobium denitrificans 1NES1</name>
    <dbReference type="NCBI Taxonomy" id="670307"/>
    <lineage>
        <taxon>Bacteria</taxon>
        <taxon>Pseudomonadati</taxon>
        <taxon>Pseudomonadota</taxon>
        <taxon>Alphaproteobacteria</taxon>
        <taxon>Hyphomicrobiales</taxon>
        <taxon>Hyphomicrobiaceae</taxon>
        <taxon>Hyphomicrobium</taxon>
    </lineage>
</organism>
<feature type="transmembrane region" description="Helical" evidence="1">
    <location>
        <begin position="12"/>
        <end position="32"/>
    </location>
</feature>
<dbReference type="HOGENOM" id="CLU_1400822_0_0_5"/>
<evidence type="ECO:0000313" key="2">
    <source>
        <dbReference type="EMBL" id="AGK58462.1"/>
    </source>
</evidence>
<keyword evidence="1" id="KW-0472">Membrane</keyword>
<feature type="transmembrane region" description="Helical" evidence="1">
    <location>
        <begin position="64"/>
        <end position="86"/>
    </location>
</feature>
<proteinExistence type="predicted"/>
<accession>N0B8A4</accession>
<feature type="transmembrane region" description="Helical" evidence="1">
    <location>
        <begin position="159"/>
        <end position="180"/>
    </location>
</feature>
<sequence>MTSNDLHPVPALAALGAVSGSLGATIVGAGYGDAPSPGAYMVLTGLWFGFVMGFAVWRWGQASLAASTMTVLITWFAWEAAVNLTIQIDRPWPQSIAIATAYKSYLTGLAAGAVGAIITWAGIALNVGALRRSSVAAAVTVTGALFGLLFPAVNYFDSGLVLLLPWQVAVAMMIGFNMPAPQASDGHDRRILAI</sequence>
<evidence type="ECO:0000256" key="1">
    <source>
        <dbReference type="SAM" id="Phobius"/>
    </source>
</evidence>
<reference evidence="2 3" key="1">
    <citation type="journal article" date="2013" name="Genome Announc.">
        <title>Genome sequences for three denitrifying bacterial strains isolated from a uranium- and nitrate-contaminated subsurface environment.</title>
        <authorList>
            <person name="Venkatramanan R."/>
            <person name="Prakash O."/>
            <person name="Woyke T."/>
            <person name="Chain P."/>
            <person name="Goodwin L.A."/>
            <person name="Watson D."/>
            <person name="Brooks S."/>
            <person name="Kostka J.E."/>
            <person name="Green S.J."/>
        </authorList>
    </citation>
    <scope>NUCLEOTIDE SEQUENCE [LARGE SCALE GENOMIC DNA]</scope>
    <source>
        <strain evidence="2 3">1NES1</strain>
    </source>
</reference>
<dbReference type="KEGG" id="hdt:HYPDE_33948"/>
<gene>
    <name evidence="2" type="ORF">HYPDE_33948</name>
</gene>
<feature type="transmembrane region" description="Helical" evidence="1">
    <location>
        <begin position="106"/>
        <end position="128"/>
    </location>
</feature>
<protein>
    <submittedName>
        <fullName evidence="2">Uncharacterized protein</fullName>
    </submittedName>
</protein>
<feature type="transmembrane region" description="Helical" evidence="1">
    <location>
        <begin position="38"/>
        <end position="57"/>
    </location>
</feature>